<sequence length="178" mass="20005">MGVSDMNLANFFSLLRAALVIPVVWFYMEGWISLSFLIFVFAAFTDYLDGFFARKKNQVTDFGKVFDQVSDKILVISTAVAMLDVLPLWYVLVVFARDTFVNGLRILAASRGNVVPARWIGKAKTVSQFVVLIAAYLFKMGFLSNALLMFFVVLSLTVTVISWITYTIDIARITKLEG</sequence>
<dbReference type="KEGG" id="tma:TM1861"/>
<evidence type="ECO:0000256" key="12">
    <source>
        <dbReference type="SAM" id="Phobius"/>
    </source>
</evidence>
<organism evidence="13 14">
    <name type="scientific">Thermotoga maritima (strain ATCC 43589 / DSM 3109 / JCM 10099 / NBRC 100826 / MSB8)</name>
    <dbReference type="NCBI Taxonomy" id="243274"/>
    <lineage>
        <taxon>Bacteria</taxon>
        <taxon>Thermotogati</taxon>
        <taxon>Thermotogota</taxon>
        <taxon>Thermotogae</taxon>
        <taxon>Thermotogales</taxon>
        <taxon>Thermotogaceae</taxon>
        <taxon>Thermotoga</taxon>
    </lineage>
</organism>
<comment type="similarity">
    <text evidence="2 11">Belongs to the CDP-alcohol phosphatidyltransferase class-I family.</text>
</comment>
<dbReference type="PIRSF" id="PIRSF000847">
    <property type="entry name" value="Phos_ph_gly_syn"/>
    <property type="match status" value="1"/>
</dbReference>
<dbReference type="PANTHER" id="PTHR14269">
    <property type="entry name" value="CDP-DIACYLGLYCEROL--GLYCEROL-3-PHOSPHATE 3-PHOSPHATIDYLTRANSFERASE-RELATED"/>
    <property type="match status" value="1"/>
</dbReference>
<dbReference type="PIR" id="F72201">
    <property type="entry name" value="F72201"/>
</dbReference>
<accession>Q9X2H5</accession>
<gene>
    <name evidence="13" type="ordered locus">TM_1861</name>
</gene>
<feature type="transmembrane region" description="Helical" evidence="12">
    <location>
        <begin position="146"/>
        <end position="166"/>
    </location>
</feature>
<keyword evidence="9" id="KW-0594">Phospholipid biosynthesis</keyword>
<dbReference type="Gene3D" id="1.20.120.1760">
    <property type="match status" value="1"/>
</dbReference>
<dbReference type="InterPro" id="IPR043130">
    <property type="entry name" value="CDP-OH_PTrfase_TM_dom"/>
</dbReference>
<evidence type="ECO:0000256" key="10">
    <source>
        <dbReference type="ARBA" id="ARBA00023264"/>
    </source>
</evidence>
<evidence type="ECO:0000256" key="4">
    <source>
        <dbReference type="ARBA" id="ARBA00022679"/>
    </source>
</evidence>
<feature type="transmembrane region" description="Helical" evidence="12">
    <location>
        <begin position="7"/>
        <end position="28"/>
    </location>
</feature>
<dbReference type="InterPro" id="IPR048254">
    <property type="entry name" value="CDP_ALCOHOL_P_TRANSF_CS"/>
</dbReference>
<evidence type="ECO:0000256" key="11">
    <source>
        <dbReference type="RuleBase" id="RU003750"/>
    </source>
</evidence>
<keyword evidence="7" id="KW-0443">Lipid metabolism</keyword>
<keyword evidence="3" id="KW-0444">Lipid biosynthesis</keyword>
<comment type="subcellular location">
    <subcellularLocation>
        <location evidence="1">Membrane</location>
        <topology evidence="1">Multi-pass membrane protein</topology>
    </subcellularLocation>
</comment>
<keyword evidence="5 12" id="KW-0812">Transmembrane</keyword>
<dbReference type="PaxDb" id="243274-THEMA_04865"/>
<evidence type="ECO:0000256" key="9">
    <source>
        <dbReference type="ARBA" id="ARBA00023209"/>
    </source>
</evidence>
<evidence type="ECO:0000256" key="6">
    <source>
        <dbReference type="ARBA" id="ARBA00022989"/>
    </source>
</evidence>
<evidence type="ECO:0000313" key="14">
    <source>
        <dbReference type="Proteomes" id="UP000008183"/>
    </source>
</evidence>
<name>Q9X2H5_THEMA</name>
<dbReference type="InterPro" id="IPR000462">
    <property type="entry name" value="CDP-OH_P_trans"/>
</dbReference>
<dbReference type="FunCoup" id="Q9X2H5">
    <property type="interactions" value="358"/>
</dbReference>
<dbReference type="EnsemblBacteria" id="AAD36923">
    <property type="protein sequence ID" value="AAD36923"/>
    <property type="gene ID" value="TM_1861"/>
</dbReference>
<evidence type="ECO:0000256" key="7">
    <source>
        <dbReference type="ARBA" id="ARBA00023098"/>
    </source>
</evidence>
<dbReference type="PATRIC" id="fig|243274.5.peg.1882"/>
<evidence type="ECO:0000313" key="13">
    <source>
        <dbReference type="EMBL" id="AAD36923.1"/>
    </source>
</evidence>
<feature type="transmembrane region" description="Helical" evidence="12">
    <location>
        <begin position="73"/>
        <end position="96"/>
    </location>
</feature>
<keyword evidence="4 11" id="KW-0808">Transferase</keyword>
<dbReference type="Proteomes" id="UP000008183">
    <property type="component" value="Chromosome"/>
</dbReference>
<keyword evidence="6 12" id="KW-1133">Transmembrane helix</keyword>
<evidence type="ECO:0000256" key="2">
    <source>
        <dbReference type="ARBA" id="ARBA00010441"/>
    </source>
</evidence>
<dbReference type="OrthoDB" id="9796672at2"/>
<dbReference type="GO" id="GO:0008444">
    <property type="term" value="F:CDP-diacylglycerol-glycerol-3-phosphate 3-phosphatidyltransferase activity"/>
    <property type="evidence" value="ECO:0007669"/>
    <property type="project" value="InterPro"/>
</dbReference>
<dbReference type="PROSITE" id="PS00379">
    <property type="entry name" value="CDP_ALCOHOL_P_TRANSF"/>
    <property type="match status" value="1"/>
</dbReference>
<dbReference type="AlphaFoldDB" id="Q9X2H5"/>
<dbReference type="InParanoid" id="Q9X2H5"/>
<keyword evidence="8 12" id="KW-0472">Membrane</keyword>
<evidence type="ECO:0000256" key="1">
    <source>
        <dbReference type="ARBA" id="ARBA00004141"/>
    </source>
</evidence>
<evidence type="ECO:0000256" key="5">
    <source>
        <dbReference type="ARBA" id="ARBA00022692"/>
    </source>
</evidence>
<evidence type="ECO:0000256" key="8">
    <source>
        <dbReference type="ARBA" id="ARBA00023136"/>
    </source>
</evidence>
<feature type="transmembrane region" description="Helical" evidence="12">
    <location>
        <begin position="34"/>
        <end position="52"/>
    </location>
</feature>
<evidence type="ECO:0000256" key="3">
    <source>
        <dbReference type="ARBA" id="ARBA00022516"/>
    </source>
</evidence>
<dbReference type="PANTHER" id="PTHR14269:SF62">
    <property type="entry name" value="CDP-DIACYLGLYCEROL--GLYCEROL-3-PHOSPHATE 3-PHOSPHATIDYLTRANSFERASE 1, CHLOROPLASTIC"/>
    <property type="match status" value="1"/>
</dbReference>
<dbReference type="EMBL" id="AE000512">
    <property type="protein sequence ID" value="AAD36923.1"/>
    <property type="molecule type" value="Genomic_DNA"/>
</dbReference>
<dbReference type="InterPro" id="IPR004570">
    <property type="entry name" value="Phosphatidylglycerol_P_synth"/>
</dbReference>
<protein>
    <submittedName>
        <fullName evidence="13">CDP-diacylglycerol--glycerol-3-phosphate 3-phosphatidyltransferase</fullName>
    </submittedName>
</protein>
<dbReference type="GO" id="GO:0046474">
    <property type="term" value="P:glycerophospholipid biosynthetic process"/>
    <property type="evidence" value="ECO:0000318"/>
    <property type="project" value="GO_Central"/>
</dbReference>
<dbReference type="InterPro" id="IPR050324">
    <property type="entry name" value="CDP-alcohol_PTase-I"/>
</dbReference>
<reference evidence="13 14" key="1">
    <citation type="journal article" date="1999" name="Nature">
        <title>Evidence for lateral gene transfer between Archaea and Bacteria from genome sequence of Thermotoga maritima.</title>
        <authorList>
            <person name="Nelson K.E."/>
            <person name="Clayton R.A."/>
            <person name="Gill S.R."/>
            <person name="Gwinn M.L."/>
            <person name="Dodson R.J."/>
            <person name="Haft D.H."/>
            <person name="Hickey E.K."/>
            <person name="Peterson J.D."/>
            <person name="Nelson W.C."/>
            <person name="Ketchum K.A."/>
            <person name="McDonald L."/>
            <person name="Utterback T.R."/>
            <person name="Malek J.A."/>
            <person name="Linher K.D."/>
            <person name="Garrett M.M."/>
            <person name="Stewart A.M."/>
            <person name="Cotton M.D."/>
            <person name="Pratt M.S."/>
            <person name="Phillips C.A."/>
            <person name="Richardson D."/>
            <person name="Heidelberg J."/>
            <person name="Sutton G.G."/>
            <person name="Fleischmann R.D."/>
            <person name="White O."/>
            <person name="Salzberg S.L."/>
            <person name="Smith H.O."/>
            <person name="Venter J.C."/>
            <person name="Fraser C.M."/>
        </authorList>
    </citation>
    <scope>NUCLEOTIDE SEQUENCE [LARGE SCALE GENOMIC DNA]</scope>
    <source>
        <strain evidence="14">ATCC 43589 / DSM 3109 / JCM 10099 / NBRC 100826 / MSB8</strain>
    </source>
</reference>
<dbReference type="Pfam" id="PF01066">
    <property type="entry name" value="CDP-OH_P_transf"/>
    <property type="match status" value="1"/>
</dbReference>
<keyword evidence="14" id="KW-1185">Reference proteome</keyword>
<proteinExistence type="inferred from homology"/>
<keyword evidence="10" id="KW-1208">Phospholipid metabolism</keyword>
<dbReference type="GO" id="GO:0016020">
    <property type="term" value="C:membrane"/>
    <property type="evidence" value="ECO:0007669"/>
    <property type="project" value="UniProtKB-SubCell"/>
</dbReference>